<accession>A0A7R9PIR3</accession>
<proteinExistence type="predicted"/>
<name>A0A7R9PIR3_TIMGE</name>
<dbReference type="AlphaFoldDB" id="A0A7R9PIR3"/>
<protein>
    <submittedName>
        <fullName evidence="1">Uncharacterized protein</fullName>
    </submittedName>
</protein>
<gene>
    <name evidence="1" type="ORF">TGEB3V08_LOCUS2602</name>
</gene>
<sequence>MEEANWREFNNTRRELSFTHGACPHMGGQGAEGCLSSATDGRPLILVQDAVSTTRLCLKAMTYTIAELGLVLPSFWISRFVVLSKKNTCSIKYEGREVSRLFNPAPSPQAPPTADYKYKKCPASVSSMLACYRTVKTGLDIKEEQMF</sequence>
<reference evidence="1" key="1">
    <citation type="submission" date="2020-11" db="EMBL/GenBank/DDBJ databases">
        <authorList>
            <person name="Tran Van P."/>
        </authorList>
    </citation>
    <scope>NUCLEOTIDE SEQUENCE</scope>
</reference>
<evidence type="ECO:0000313" key="1">
    <source>
        <dbReference type="EMBL" id="CAD7588552.1"/>
    </source>
</evidence>
<dbReference type="EMBL" id="OE839774">
    <property type="protein sequence ID" value="CAD7588552.1"/>
    <property type="molecule type" value="Genomic_DNA"/>
</dbReference>
<organism evidence="1">
    <name type="scientific">Timema genevievae</name>
    <name type="common">Walking stick</name>
    <dbReference type="NCBI Taxonomy" id="629358"/>
    <lineage>
        <taxon>Eukaryota</taxon>
        <taxon>Metazoa</taxon>
        <taxon>Ecdysozoa</taxon>
        <taxon>Arthropoda</taxon>
        <taxon>Hexapoda</taxon>
        <taxon>Insecta</taxon>
        <taxon>Pterygota</taxon>
        <taxon>Neoptera</taxon>
        <taxon>Polyneoptera</taxon>
        <taxon>Phasmatodea</taxon>
        <taxon>Timematodea</taxon>
        <taxon>Timematoidea</taxon>
        <taxon>Timematidae</taxon>
        <taxon>Timema</taxon>
    </lineage>
</organism>